<protein>
    <recommendedName>
        <fullName evidence="6">TF-B3 domain-containing protein</fullName>
    </recommendedName>
</protein>
<keyword evidence="2" id="KW-0805">Transcription regulation</keyword>
<dbReference type="PROSITE" id="PS50863">
    <property type="entry name" value="B3"/>
    <property type="match status" value="1"/>
</dbReference>
<proteinExistence type="predicted"/>
<dbReference type="CDD" id="cd10017">
    <property type="entry name" value="B3_DNA"/>
    <property type="match status" value="1"/>
</dbReference>
<dbReference type="PANTHER" id="PTHR31391">
    <property type="entry name" value="B3 DOMAIN-CONTAINING PROTEIN OS11G0197600-RELATED"/>
    <property type="match status" value="1"/>
</dbReference>
<gene>
    <name evidence="7" type="ORF">DCAR_029565</name>
    <name evidence="8" type="ORF">DCAR_0934066</name>
</gene>
<dbReference type="GO" id="GO:0005634">
    <property type="term" value="C:nucleus"/>
    <property type="evidence" value="ECO:0007669"/>
    <property type="project" value="UniProtKB-SubCell"/>
</dbReference>
<organism evidence="7">
    <name type="scientific">Daucus carota subsp. sativus</name>
    <name type="common">Carrot</name>
    <dbReference type="NCBI Taxonomy" id="79200"/>
    <lineage>
        <taxon>Eukaryota</taxon>
        <taxon>Viridiplantae</taxon>
        <taxon>Streptophyta</taxon>
        <taxon>Embryophyta</taxon>
        <taxon>Tracheophyta</taxon>
        <taxon>Spermatophyta</taxon>
        <taxon>Magnoliopsida</taxon>
        <taxon>eudicotyledons</taxon>
        <taxon>Gunneridae</taxon>
        <taxon>Pentapetalae</taxon>
        <taxon>asterids</taxon>
        <taxon>campanulids</taxon>
        <taxon>Apiales</taxon>
        <taxon>Apiaceae</taxon>
        <taxon>Apioideae</taxon>
        <taxon>Scandiceae</taxon>
        <taxon>Daucinae</taxon>
        <taxon>Daucus</taxon>
        <taxon>Daucus sect. Daucus</taxon>
    </lineage>
</organism>
<keyword evidence="9" id="KW-1185">Reference proteome</keyword>
<dbReference type="PANTHER" id="PTHR31391:SF64">
    <property type="entry name" value="B3 DOMAIN-CONTAINING PROTEIN OS06G0112300"/>
    <property type="match status" value="1"/>
</dbReference>
<dbReference type="Proteomes" id="UP000077755">
    <property type="component" value="Chromosome 9"/>
</dbReference>
<dbReference type="InterPro" id="IPR015300">
    <property type="entry name" value="DNA-bd_pseudobarrel_sf"/>
</dbReference>
<dbReference type="GO" id="GO:0003677">
    <property type="term" value="F:DNA binding"/>
    <property type="evidence" value="ECO:0007669"/>
    <property type="project" value="UniProtKB-KW"/>
</dbReference>
<evidence type="ECO:0000313" key="9">
    <source>
        <dbReference type="Proteomes" id="UP000077755"/>
    </source>
</evidence>
<feature type="domain" description="TF-B3" evidence="6">
    <location>
        <begin position="26"/>
        <end position="126"/>
    </location>
</feature>
<dbReference type="Pfam" id="PF02362">
    <property type="entry name" value="B3"/>
    <property type="match status" value="1"/>
</dbReference>
<evidence type="ECO:0000256" key="2">
    <source>
        <dbReference type="ARBA" id="ARBA00023015"/>
    </source>
</evidence>
<dbReference type="InterPro" id="IPR003340">
    <property type="entry name" value="B3_DNA-bd"/>
</dbReference>
<dbReference type="OMA" id="SHVNQPF"/>
<dbReference type="OrthoDB" id="638806at2759"/>
<dbReference type="SUPFAM" id="SSF101936">
    <property type="entry name" value="DNA-binding pseudobarrel domain"/>
    <property type="match status" value="1"/>
</dbReference>
<evidence type="ECO:0000313" key="7">
    <source>
        <dbReference type="EMBL" id="KZM81952.1"/>
    </source>
</evidence>
<keyword evidence="5" id="KW-0539">Nucleus</keyword>
<accession>A0A175YGK0</accession>
<evidence type="ECO:0000256" key="5">
    <source>
        <dbReference type="ARBA" id="ARBA00023242"/>
    </source>
</evidence>
<name>A0A175YGK0_DAUCS</name>
<dbReference type="AlphaFoldDB" id="A0A175YGK0"/>
<keyword evidence="4" id="KW-0804">Transcription</keyword>
<evidence type="ECO:0000313" key="8">
    <source>
        <dbReference type="EMBL" id="WOH14547.1"/>
    </source>
</evidence>
<evidence type="ECO:0000259" key="6">
    <source>
        <dbReference type="PROSITE" id="PS50863"/>
    </source>
</evidence>
<dbReference type="STRING" id="79200.A0A175YGK0"/>
<dbReference type="EMBL" id="CP093351">
    <property type="protein sequence ID" value="WOH14547.1"/>
    <property type="molecule type" value="Genomic_DNA"/>
</dbReference>
<comment type="subcellular location">
    <subcellularLocation>
        <location evidence="1">Nucleus</location>
    </subcellularLocation>
</comment>
<reference evidence="7" key="1">
    <citation type="journal article" date="2016" name="Nat. Genet.">
        <title>A high-quality carrot genome assembly provides new insights into carotenoid accumulation and asterid genome evolution.</title>
        <authorList>
            <person name="Iorizzo M."/>
            <person name="Ellison S."/>
            <person name="Senalik D."/>
            <person name="Zeng P."/>
            <person name="Satapoomin P."/>
            <person name="Huang J."/>
            <person name="Bowman M."/>
            <person name="Iovene M."/>
            <person name="Sanseverino W."/>
            <person name="Cavagnaro P."/>
            <person name="Yildiz M."/>
            <person name="Macko-Podgorni A."/>
            <person name="Moranska E."/>
            <person name="Grzebelus E."/>
            <person name="Grzebelus D."/>
            <person name="Ashrafi H."/>
            <person name="Zheng Z."/>
            <person name="Cheng S."/>
            <person name="Spooner D."/>
            <person name="Van Deynze A."/>
            <person name="Simon P."/>
        </authorList>
    </citation>
    <scope>NUCLEOTIDE SEQUENCE [LARGE SCALE GENOMIC DNA]</scope>
    <source>
        <tissue evidence="7">Leaf</tissue>
    </source>
</reference>
<evidence type="ECO:0000256" key="3">
    <source>
        <dbReference type="ARBA" id="ARBA00023125"/>
    </source>
</evidence>
<dbReference type="Gene3D" id="2.40.330.10">
    <property type="entry name" value="DNA-binding pseudobarrel domain"/>
    <property type="match status" value="1"/>
</dbReference>
<keyword evidence="3" id="KW-0238">DNA-binding</keyword>
<reference evidence="8" key="2">
    <citation type="submission" date="2022-03" db="EMBL/GenBank/DDBJ databases">
        <title>Draft title - Genomic analysis of global carrot germplasm unveils the trajectory of domestication and the origin of high carotenoid orange carrot.</title>
        <authorList>
            <person name="Iorizzo M."/>
            <person name="Ellison S."/>
            <person name="Senalik D."/>
            <person name="Macko-Podgorni A."/>
            <person name="Grzebelus D."/>
            <person name="Bostan H."/>
            <person name="Rolling W."/>
            <person name="Curaba J."/>
            <person name="Simon P."/>
        </authorList>
    </citation>
    <scope>NUCLEOTIDE SEQUENCE</scope>
    <source>
        <tissue evidence="8">Leaf</tissue>
    </source>
</reference>
<dbReference type="Gramene" id="KZM81952">
    <property type="protein sequence ID" value="KZM81952"/>
    <property type="gene ID" value="DCAR_029565"/>
</dbReference>
<evidence type="ECO:0000256" key="1">
    <source>
        <dbReference type="ARBA" id="ARBA00004123"/>
    </source>
</evidence>
<dbReference type="SMART" id="SM01019">
    <property type="entry name" value="B3"/>
    <property type="match status" value="1"/>
</dbReference>
<dbReference type="EMBL" id="LNRQ01000009">
    <property type="protein sequence ID" value="KZM81952.1"/>
    <property type="molecule type" value="Genomic_DNA"/>
</dbReference>
<dbReference type="InterPro" id="IPR044837">
    <property type="entry name" value="REM16-like"/>
</dbReference>
<sequence>MDSFQNDPCDVEGSEDEFWPLSGKPYFSMVLKKSHVKQYTLSIPAKVTKLLPPVDVPVIFTYCGKKWETLYTIVPREGRGHSLRTSIRWRKFVTDNNLKEGDACVFELSECSNTLVKIRVQILRGDFPSQLLNGVSGLTSNNPIII</sequence>
<evidence type="ECO:0000256" key="4">
    <source>
        <dbReference type="ARBA" id="ARBA00023163"/>
    </source>
</evidence>